<name>C2ERL3_9LACO</name>
<dbReference type="RefSeq" id="WP_003717862.1">
    <property type="nucleotide sequence ID" value="NZ_AZGL01000020.1"/>
</dbReference>
<accession>C2ERL3</accession>
<keyword evidence="1" id="KW-0472">Membrane</keyword>
<comment type="caution">
    <text evidence="2">The sequence shown here is derived from an EMBL/GenBank/DDBJ whole genome shotgun (WGS) entry which is preliminary data.</text>
</comment>
<dbReference type="PATRIC" id="fig|1423814.6.peg.610"/>
<feature type="transmembrane region" description="Helical" evidence="1">
    <location>
        <begin position="44"/>
        <end position="66"/>
    </location>
</feature>
<feature type="transmembrane region" description="Helical" evidence="1">
    <location>
        <begin position="87"/>
        <end position="104"/>
    </location>
</feature>
<evidence type="ECO:0000313" key="3">
    <source>
        <dbReference type="Proteomes" id="UP000004483"/>
    </source>
</evidence>
<evidence type="ECO:0000256" key="1">
    <source>
        <dbReference type="SAM" id="Phobius"/>
    </source>
</evidence>
<dbReference type="Proteomes" id="UP000004483">
    <property type="component" value="Unassembled WGS sequence"/>
</dbReference>
<sequence>MLGLIFKTILFFSSYIPIFIMIFLNNLDSFSNSSIKKAWNQNPGLWLSMIILSVITLIILFIWIKILKAEATDTAKQKYKLEDLRKYDSEVLNFFVTFIIPILSLKPESAPSIVMNLILVVIEGIYYISNNALYFNVILIILGYHVYTFSNDNIVISRKTKDQLFISQKASQIGTTNIFYA</sequence>
<dbReference type="STRING" id="1423814.HMPREF0549_0099"/>
<dbReference type="eggNOG" id="ENOG50339YV">
    <property type="taxonomic scope" value="Bacteria"/>
</dbReference>
<evidence type="ECO:0000313" key="2">
    <source>
        <dbReference type="EMBL" id="EEJ41444.1"/>
    </source>
</evidence>
<keyword evidence="1" id="KW-1133">Transmembrane helix</keyword>
<proteinExistence type="predicted"/>
<dbReference type="EMBL" id="ACGV01000008">
    <property type="protein sequence ID" value="EEJ41444.1"/>
    <property type="molecule type" value="Genomic_DNA"/>
</dbReference>
<organism evidence="2 3">
    <name type="scientific">Limosilactobacillus vaginalis DSM 5837 = ATCC 49540</name>
    <dbReference type="NCBI Taxonomy" id="1423814"/>
    <lineage>
        <taxon>Bacteria</taxon>
        <taxon>Bacillati</taxon>
        <taxon>Bacillota</taxon>
        <taxon>Bacilli</taxon>
        <taxon>Lactobacillales</taxon>
        <taxon>Lactobacillaceae</taxon>
        <taxon>Limosilactobacillus</taxon>
    </lineage>
</organism>
<reference evidence="2 3" key="1">
    <citation type="submission" date="2009-01" db="EMBL/GenBank/DDBJ databases">
        <authorList>
            <person name="Qin X."/>
            <person name="Bachman B."/>
            <person name="Battles P."/>
            <person name="Bell A."/>
            <person name="Bess C."/>
            <person name="Bickham C."/>
            <person name="Chaboub L."/>
            <person name="Chen D."/>
            <person name="Coyle M."/>
            <person name="Deiros D.R."/>
            <person name="Dinh H."/>
            <person name="Forbes L."/>
            <person name="Fowler G."/>
            <person name="Francisco L."/>
            <person name="Fu Q."/>
            <person name="Gubbala S."/>
            <person name="Hale W."/>
            <person name="Han Y."/>
            <person name="Hemphill L."/>
            <person name="Highlander S.K."/>
            <person name="Hirani K."/>
            <person name="Hogues M."/>
            <person name="Jackson L."/>
            <person name="Jakkamsetti A."/>
            <person name="Javaid M."/>
            <person name="Jiang H."/>
            <person name="Korchina V."/>
            <person name="Kovar C."/>
            <person name="Lara F."/>
            <person name="Lee S."/>
            <person name="Mata R."/>
            <person name="Mathew T."/>
            <person name="Moen C."/>
            <person name="Morales K."/>
            <person name="Munidasa M."/>
            <person name="Nazareth L."/>
            <person name="Ngo R."/>
            <person name="Nguyen L."/>
            <person name="Okwuonu G."/>
            <person name="Ongeri F."/>
            <person name="Patil S."/>
            <person name="Petrosino J."/>
            <person name="Pham C."/>
            <person name="Pham P."/>
            <person name="Pu L.-L."/>
            <person name="Puazo M."/>
            <person name="Raj R."/>
            <person name="Reid J."/>
            <person name="Rouhana J."/>
            <person name="Saada N."/>
            <person name="Shang Y."/>
            <person name="Simmons D."/>
            <person name="Thornton R."/>
            <person name="Warren J."/>
            <person name="Weissenberger G."/>
            <person name="Zhang J."/>
            <person name="Zhang L."/>
            <person name="Zhou C."/>
            <person name="Zhu D."/>
            <person name="Muzny D."/>
            <person name="Worley K."/>
            <person name="Gibbs R."/>
        </authorList>
    </citation>
    <scope>NUCLEOTIDE SEQUENCE [LARGE SCALE GENOMIC DNA]</scope>
    <source>
        <strain evidence="2 3">ATCC 49540</strain>
    </source>
</reference>
<feature type="transmembrane region" description="Helical" evidence="1">
    <location>
        <begin position="133"/>
        <end position="150"/>
    </location>
</feature>
<protein>
    <submittedName>
        <fullName evidence="2">Uncharacterized protein</fullName>
    </submittedName>
</protein>
<feature type="transmembrane region" description="Helical" evidence="1">
    <location>
        <begin position="5"/>
        <end position="24"/>
    </location>
</feature>
<dbReference type="HOGENOM" id="CLU_1388705_0_0_9"/>
<dbReference type="AlphaFoldDB" id="C2ERL3"/>
<keyword evidence="1" id="KW-0812">Transmembrane</keyword>
<gene>
    <name evidence="2" type="ORF">HMPREF0549_0099</name>
</gene>